<dbReference type="EMBL" id="CP075546">
    <property type="protein sequence ID" value="QVV89025.1"/>
    <property type="molecule type" value="Genomic_DNA"/>
</dbReference>
<gene>
    <name evidence="1" type="ORF">KHC33_00335</name>
</gene>
<dbReference type="Proteomes" id="UP000680656">
    <property type="component" value="Chromosome"/>
</dbReference>
<dbReference type="AlphaFoldDB" id="A0A8E7EK14"/>
<sequence>MNDALFTSTSVEWYTPEDIISDVIRVMGGIDVDPCSPYHDGPVPATVHYTKAEDGLSLPWNGRVFMNPPYGHAVLKWSMKLVFEYLEGRTKEAIVLTNSSTETRWFNQLSKVSGLWCAPIQRIKFVPGENNPKENRPTKGNAIFYFGKNSDRFIEVFSEWGPIYRTVTT</sequence>
<name>A0A8E7EK14_9EURY</name>
<dbReference type="KEGG" id="mrtj:KHC33_00335"/>
<proteinExistence type="predicted"/>
<accession>A0A8E7EK14</accession>
<reference evidence="1 2" key="1">
    <citation type="submission" date="2021-05" db="EMBL/GenBank/DDBJ databases">
        <title>A novel Methanospirillum isolate from a pyrite-forming mixed culture.</title>
        <authorList>
            <person name="Bunk B."/>
            <person name="Sproer C."/>
            <person name="Spring S."/>
            <person name="Pester M."/>
        </authorList>
    </citation>
    <scope>NUCLEOTIDE SEQUENCE [LARGE SCALE GENOMIC DNA]</scope>
    <source>
        <strain evidence="1 2">J.3.6.1-F.2.7.3</strain>
    </source>
</reference>
<evidence type="ECO:0000313" key="1">
    <source>
        <dbReference type="EMBL" id="QVV89025.1"/>
    </source>
</evidence>
<evidence type="ECO:0000313" key="2">
    <source>
        <dbReference type="Proteomes" id="UP000680656"/>
    </source>
</evidence>
<dbReference type="GO" id="GO:0003677">
    <property type="term" value="F:DNA binding"/>
    <property type="evidence" value="ECO:0007669"/>
    <property type="project" value="InterPro"/>
</dbReference>
<keyword evidence="2" id="KW-1185">Reference proteome</keyword>
<dbReference type="GeneID" id="65095585"/>
<dbReference type="GO" id="GO:0009007">
    <property type="term" value="F:site-specific DNA-methyltransferase (adenine-specific) activity"/>
    <property type="evidence" value="ECO:0007669"/>
    <property type="project" value="InterPro"/>
</dbReference>
<dbReference type="RefSeq" id="WP_214419827.1">
    <property type="nucleotide sequence ID" value="NZ_CP075546.1"/>
</dbReference>
<dbReference type="GO" id="GO:0009307">
    <property type="term" value="P:DNA restriction-modification system"/>
    <property type="evidence" value="ECO:0007669"/>
    <property type="project" value="InterPro"/>
</dbReference>
<dbReference type="Pfam" id="PF05869">
    <property type="entry name" value="Dam"/>
    <property type="match status" value="1"/>
</dbReference>
<organism evidence="1 2">
    <name type="scientific">Methanospirillum purgamenti</name>
    <dbReference type="NCBI Taxonomy" id="2834276"/>
    <lineage>
        <taxon>Archaea</taxon>
        <taxon>Methanobacteriati</taxon>
        <taxon>Methanobacteriota</taxon>
        <taxon>Stenosarchaea group</taxon>
        <taxon>Methanomicrobia</taxon>
        <taxon>Methanomicrobiales</taxon>
        <taxon>Methanospirillaceae</taxon>
        <taxon>Methanospirillum</taxon>
    </lineage>
</organism>
<protein>
    <recommendedName>
        <fullName evidence="3">Adenine methyltransferase</fullName>
    </recommendedName>
</protein>
<dbReference type="InterPro" id="IPR008593">
    <property type="entry name" value="Dam_MeTrfase"/>
</dbReference>
<evidence type="ECO:0008006" key="3">
    <source>
        <dbReference type="Google" id="ProtNLM"/>
    </source>
</evidence>